<name>A0A2M7RFW4_9BACT</name>
<feature type="domain" description="Homing endonuclease LAGLIDADG" evidence="1">
    <location>
        <begin position="13"/>
        <end position="95"/>
    </location>
</feature>
<protein>
    <recommendedName>
        <fullName evidence="1">Homing endonuclease LAGLIDADG domain-containing protein</fullName>
    </recommendedName>
</protein>
<organism evidence="2 3">
    <name type="scientific">Candidatus Jorgensenbacteria bacterium CG_4_10_14_0_8_um_filter_39_13</name>
    <dbReference type="NCBI Taxonomy" id="1974589"/>
    <lineage>
        <taxon>Bacteria</taxon>
        <taxon>Candidatus Joergenseniibacteriota</taxon>
    </lineage>
</organism>
<evidence type="ECO:0000313" key="2">
    <source>
        <dbReference type="EMBL" id="PIY95628.1"/>
    </source>
</evidence>
<dbReference type="EMBL" id="PFME01000038">
    <property type="protein sequence ID" value="PIY95628.1"/>
    <property type="molecule type" value="Genomic_DNA"/>
</dbReference>
<sequence>MGKILSEVKRAYLAGLIDGDGAIMACIERHNEKRFRLRVRISVKITLSSKEEIEWIRKITGIGRIRNNRRTFEWIVRDKKDTEWILSMIKPYTHLKIRQARIALNILKHSFDDKDKKSLYKKALLADTLSSFNIRSKNRRKNFATMIKESISRND</sequence>
<comment type="caution">
    <text evidence="2">The sequence shown here is derived from an EMBL/GenBank/DDBJ whole genome shotgun (WGS) entry which is preliminary data.</text>
</comment>
<dbReference type="InterPro" id="IPR004860">
    <property type="entry name" value="LAGLIDADG_dom"/>
</dbReference>
<dbReference type="GO" id="GO:0004519">
    <property type="term" value="F:endonuclease activity"/>
    <property type="evidence" value="ECO:0007669"/>
    <property type="project" value="InterPro"/>
</dbReference>
<dbReference type="Gene3D" id="3.10.28.10">
    <property type="entry name" value="Homing endonucleases"/>
    <property type="match status" value="1"/>
</dbReference>
<proteinExistence type="predicted"/>
<dbReference type="Proteomes" id="UP000230238">
    <property type="component" value="Unassembled WGS sequence"/>
</dbReference>
<dbReference type="InterPro" id="IPR051289">
    <property type="entry name" value="LAGLIDADG_Endonuclease"/>
</dbReference>
<dbReference type="AlphaFoldDB" id="A0A2M7RFW4"/>
<gene>
    <name evidence="2" type="ORF">COY65_02825</name>
</gene>
<evidence type="ECO:0000313" key="3">
    <source>
        <dbReference type="Proteomes" id="UP000230238"/>
    </source>
</evidence>
<reference evidence="3" key="1">
    <citation type="submission" date="2017-09" db="EMBL/GenBank/DDBJ databases">
        <title>Depth-based differentiation of microbial function through sediment-hosted aquifers and enrichment of novel symbionts in the deep terrestrial subsurface.</title>
        <authorList>
            <person name="Probst A.J."/>
            <person name="Ladd B."/>
            <person name="Jarett J.K."/>
            <person name="Geller-Mcgrath D.E."/>
            <person name="Sieber C.M.K."/>
            <person name="Emerson J.B."/>
            <person name="Anantharaman K."/>
            <person name="Thomas B.C."/>
            <person name="Malmstrom R."/>
            <person name="Stieglmeier M."/>
            <person name="Klingl A."/>
            <person name="Woyke T."/>
            <person name="Ryan C.M."/>
            <person name="Banfield J.F."/>
        </authorList>
    </citation>
    <scope>NUCLEOTIDE SEQUENCE [LARGE SCALE GENOMIC DNA]</scope>
</reference>
<dbReference type="SUPFAM" id="SSF55608">
    <property type="entry name" value="Homing endonucleases"/>
    <property type="match status" value="1"/>
</dbReference>
<dbReference type="PANTHER" id="PTHR36181">
    <property type="entry name" value="INTRON-ENCODED ENDONUCLEASE AI3-RELATED"/>
    <property type="match status" value="1"/>
</dbReference>
<dbReference type="InterPro" id="IPR027434">
    <property type="entry name" value="Homing_endonucl"/>
</dbReference>
<evidence type="ECO:0000259" key="1">
    <source>
        <dbReference type="Pfam" id="PF00961"/>
    </source>
</evidence>
<dbReference type="Pfam" id="PF00961">
    <property type="entry name" value="LAGLIDADG_1"/>
    <property type="match status" value="1"/>
</dbReference>
<dbReference type="PANTHER" id="PTHR36181:SF2">
    <property type="entry name" value="INTRON-ENCODED ENDONUCLEASE AI3-RELATED"/>
    <property type="match status" value="1"/>
</dbReference>
<accession>A0A2M7RFW4</accession>